<sequence length="173" mass="18513">MSTRLIGISAVVFLSIFVLQESLVSQFRLPGGGFSILIIFALSWAIMSEREVAAVMGFTAGLLMDLSQSSSGPFGQWTLIMLLASYGISYLGYGDDNFFGGAIGVVFSIVLANLLLEVMFLISGPLLGVSIGSLSQIFFTLLGTSVWTLFITPIVLPLFAKLHKSIFQTGTLA</sequence>
<evidence type="ECO:0000256" key="5">
    <source>
        <dbReference type="ARBA" id="ARBA00022989"/>
    </source>
</evidence>
<evidence type="ECO:0000256" key="3">
    <source>
        <dbReference type="ARBA" id="ARBA00022692"/>
    </source>
</evidence>
<dbReference type="InterPro" id="IPR007227">
    <property type="entry name" value="Cell_shape_determining_MreD"/>
</dbReference>
<accession>A0A6J6DU51</accession>
<organism evidence="8">
    <name type="scientific">freshwater metagenome</name>
    <dbReference type="NCBI Taxonomy" id="449393"/>
    <lineage>
        <taxon>unclassified sequences</taxon>
        <taxon>metagenomes</taxon>
        <taxon>ecological metagenomes</taxon>
    </lineage>
</organism>
<evidence type="ECO:0000256" key="4">
    <source>
        <dbReference type="ARBA" id="ARBA00022960"/>
    </source>
</evidence>
<feature type="transmembrane region" description="Helical" evidence="7">
    <location>
        <begin position="74"/>
        <end position="93"/>
    </location>
</feature>
<dbReference type="AlphaFoldDB" id="A0A6J6DU51"/>
<evidence type="ECO:0000256" key="6">
    <source>
        <dbReference type="ARBA" id="ARBA00023136"/>
    </source>
</evidence>
<dbReference type="GO" id="GO:0005886">
    <property type="term" value="C:plasma membrane"/>
    <property type="evidence" value="ECO:0007669"/>
    <property type="project" value="UniProtKB-SubCell"/>
</dbReference>
<keyword evidence="3 7" id="KW-0812">Transmembrane</keyword>
<evidence type="ECO:0000256" key="1">
    <source>
        <dbReference type="ARBA" id="ARBA00004651"/>
    </source>
</evidence>
<feature type="transmembrane region" description="Helical" evidence="7">
    <location>
        <begin position="30"/>
        <end position="47"/>
    </location>
</feature>
<gene>
    <name evidence="8" type="ORF">UFOPK1643_00534</name>
</gene>
<keyword evidence="2" id="KW-1003">Cell membrane</keyword>
<protein>
    <submittedName>
        <fullName evidence="8">Unannotated protein</fullName>
    </submittedName>
</protein>
<evidence type="ECO:0000256" key="7">
    <source>
        <dbReference type="SAM" id="Phobius"/>
    </source>
</evidence>
<reference evidence="8" key="1">
    <citation type="submission" date="2020-05" db="EMBL/GenBank/DDBJ databases">
        <authorList>
            <person name="Chiriac C."/>
            <person name="Salcher M."/>
            <person name="Ghai R."/>
            <person name="Kavagutti S V."/>
        </authorList>
    </citation>
    <scope>NUCLEOTIDE SEQUENCE</scope>
</reference>
<dbReference type="EMBL" id="CAEZTK010000028">
    <property type="protein sequence ID" value="CAB4566744.1"/>
    <property type="molecule type" value="Genomic_DNA"/>
</dbReference>
<dbReference type="GO" id="GO:0008360">
    <property type="term" value="P:regulation of cell shape"/>
    <property type="evidence" value="ECO:0007669"/>
    <property type="project" value="UniProtKB-KW"/>
</dbReference>
<feature type="transmembrane region" description="Helical" evidence="7">
    <location>
        <begin position="137"/>
        <end position="159"/>
    </location>
</feature>
<dbReference type="NCBIfam" id="TIGR03426">
    <property type="entry name" value="shape_MreD"/>
    <property type="match status" value="1"/>
</dbReference>
<keyword evidence="6 7" id="KW-0472">Membrane</keyword>
<proteinExistence type="predicted"/>
<evidence type="ECO:0000313" key="8">
    <source>
        <dbReference type="EMBL" id="CAB4566744.1"/>
    </source>
</evidence>
<comment type="subcellular location">
    <subcellularLocation>
        <location evidence="1">Cell membrane</location>
        <topology evidence="1">Multi-pass membrane protein</topology>
    </subcellularLocation>
</comment>
<name>A0A6J6DU51_9ZZZZ</name>
<keyword evidence="4" id="KW-0133">Cell shape</keyword>
<feature type="transmembrane region" description="Helical" evidence="7">
    <location>
        <begin position="105"/>
        <end position="131"/>
    </location>
</feature>
<keyword evidence="5 7" id="KW-1133">Transmembrane helix</keyword>
<evidence type="ECO:0000256" key="2">
    <source>
        <dbReference type="ARBA" id="ARBA00022475"/>
    </source>
</evidence>